<dbReference type="AlphaFoldDB" id="A0A9N7VHI1"/>
<evidence type="ECO:0000256" key="1">
    <source>
        <dbReference type="SAM" id="MobiDB-lite"/>
    </source>
</evidence>
<dbReference type="EMBL" id="CADEAL010004022">
    <property type="protein sequence ID" value="CAB1449604.1"/>
    <property type="molecule type" value="Genomic_DNA"/>
</dbReference>
<name>A0A9N7VHI1_PLEPL</name>
<accession>A0A9N7VHI1</accession>
<sequence length="137" mass="15225">MQVSNPPPCLLETGILPRTQPCAARCLLLLRLLADNTRAGELWPSSKDVPLRQLEDADKKQQLSEREDGEAMVPPSNFFFLPEEAEDAAVKSEASSELQETSSLGLVFRSDPLESTSLEHLTQHCHPVLHLQTEYTS</sequence>
<proteinExistence type="predicted"/>
<protein>
    <submittedName>
        <fullName evidence="2">Uncharacterized protein</fullName>
    </submittedName>
</protein>
<organism evidence="2 3">
    <name type="scientific">Pleuronectes platessa</name>
    <name type="common">European plaice</name>
    <dbReference type="NCBI Taxonomy" id="8262"/>
    <lineage>
        <taxon>Eukaryota</taxon>
        <taxon>Metazoa</taxon>
        <taxon>Chordata</taxon>
        <taxon>Craniata</taxon>
        <taxon>Vertebrata</taxon>
        <taxon>Euteleostomi</taxon>
        <taxon>Actinopterygii</taxon>
        <taxon>Neopterygii</taxon>
        <taxon>Teleostei</taxon>
        <taxon>Neoteleostei</taxon>
        <taxon>Acanthomorphata</taxon>
        <taxon>Carangaria</taxon>
        <taxon>Pleuronectiformes</taxon>
        <taxon>Pleuronectoidei</taxon>
        <taxon>Pleuronectidae</taxon>
        <taxon>Pleuronectes</taxon>
    </lineage>
</organism>
<comment type="caution">
    <text evidence="2">The sequence shown here is derived from an EMBL/GenBank/DDBJ whole genome shotgun (WGS) entry which is preliminary data.</text>
</comment>
<feature type="region of interest" description="Disordered" evidence="1">
    <location>
        <begin position="53"/>
        <end position="74"/>
    </location>
</feature>
<keyword evidence="3" id="KW-1185">Reference proteome</keyword>
<evidence type="ECO:0000313" key="3">
    <source>
        <dbReference type="Proteomes" id="UP001153269"/>
    </source>
</evidence>
<feature type="compositionally biased region" description="Basic and acidic residues" evidence="1">
    <location>
        <begin position="53"/>
        <end position="66"/>
    </location>
</feature>
<dbReference type="Proteomes" id="UP001153269">
    <property type="component" value="Unassembled WGS sequence"/>
</dbReference>
<evidence type="ECO:0000313" key="2">
    <source>
        <dbReference type="EMBL" id="CAB1449604.1"/>
    </source>
</evidence>
<gene>
    <name evidence="2" type="ORF">PLEPLA_LOCUS37289</name>
</gene>
<reference evidence="2" key="1">
    <citation type="submission" date="2020-03" db="EMBL/GenBank/DDBJ databases">
        <authorList>
            <person name="Weist P."/>
        </authorList>
    </citation>
    <scope>NUCLEOTIDE SEQUENCE</scope>
</reference>